<dbReference type="Pfam" id="PF10551">
    <property type="entry name" value="MULE"/>
    <property type="match status" value="1"/>
</dbReference>
<keyword evidence="4" id="KW-1185">Reference proteome</keyword>
<proteinExistence type="predicted"/>
<organism evidence="3 4">
    <name type="scientific">Phytophthora palmivora</name>
    <dbReference type="NCBI Taxonomy" id="4796"/>
    <lineage>
        <taxon>Eukaryota</taxon>
        <taxon>Sar</taxon>
        <taxon>Stramenopiles</taxon>
        <taxon>Oomycota</taxon>
        <taxon>Peronosporomycetes</taxon>
        <taxon>Peronosporales</taxon>
        <taxon>Peronosporaceae</taxon>
        <taxon>Phytophthora</taxon>
    </lineage>
</organism>
<feature type="region of interest" description="Disordered" evidence="1">
    <location>
        <begin position="244"/>
        <end position="291"/>
    </location>
</feature>
<feature type="compositionally biased region" description="Basic and acidic residues" evidence="1">
    <location>
        <begin position="1341"/>
        <end position="1358"/>
    </location>
</feature>
<dbReference type="EMBL" id="NCKW01015540">
    <property type="protein sequence ID" value="POM62559.1"/>
    <property type="molecule type" value="Genomic_DNA"/>
</dbReference>
<evidence type="ECO:0000256" key="1">
    <source>
        <dbReference type="SAM" id="MobiDB-lite"/>
    </source>
</evidence>
<accession>A0A2P4XAL6</accession>
<gene>
    <name evidence="3" type="ORF">PHPALM_28275</name>
</gene>
<dbReference type="OrthoDB" id="129113at2759"/>
<evidence type="ECO:0000313" key="4">
    <source>
        <dbReference type="Proteomes" id="UP000237271"/>
    </source>
</evidence>
<protein>
    <recommendedName>
        <fullName evidence="2">MULE transposase domain-containing protein</fullName>
    </recommendedName>
</protein>
<dbReference type="Proteomes" id="UP000237271">
    <property type="component" value="Unassembled WGS sequence"/>
</dbReference>
<feature type="region of interest" description="Disordered" evidence="1">
    <location>
        <begin position="175"/>
        <end position="229"/>
    </location>
</feature>
<feature type="compositionally biased region" description="Basic and acidic residues" evidence="1">
    <location>
        <begin position="244"/>
        <end position="253"/>
    </location>
</feature>
<dbReference type="InterPro" id="IPR018289">
    <property type="entry name" value="MULE_transposase_dom"/>
</dbReference>
<comment type="caution">
    <text evidence="3">The sequence shown here is derived from an EMBL/GenBank/DDBJ whole genome shotgun (WGS) entry which is preliminary data.</text>
</comment>
<feature type="compositionally biased region" description="Low complexity" evidence="1">
    <location>
        <begin position="192"/>
        <end position="201"/>
    </location>
</feature>
<sequence length="1412" mass="158292">MAARATVATATTGSAGSTMIQRVRISAISDLKEFTGKDQDEDRARAWISKVKSAFMRDQASDEEKCLTFADLLAGSAKNWYRQLSRSTRNKWSDLLRAFQIQYCGLGVSVARQYYHARRRSEESPLDYLYRLNVAGLHHYIETLEDQDLADRLTLLRLSDADDLEEVLRARERAKSRQKKAAFGSSKYRQKATNPAPAATTKHVRAVQIRTVESESESGSDGSDSDGDNHRRIYLAAKQDVIPKAESGMEKVEQVPITPKSTDQAPPDHRSRIQSGGSDRNRCSHCGSRKHSDLGDASLVISVASEDIRQITASLYAGDPPMIQPSQTCGYASGICRKDVKLGRSPDWNPVRAERSRYCIFAFVNKKSVDQGSRIPDLRGNTYDLNGNRAVAISSVRQVDDYSRSEVTMMADLHPGEIRGYWKQQDPDLWFKSTDQEDITVIQKSSQVKEIRRSEVMDLLPVDTAFARKVGCYIDTSQIQDCVGIGESVYRTEGRTRIKITMVGSLVDFSDIWVGDLEGQDAILGMDFMVPAGIRLDLAYGSISLPDEVRIQLRERRQLYSDKPRLVTVGKHIQIEIGQSVELQLHLPISRVVLGHPGGSLGTHGGKRPREETITNVSDKAIILQADARVGIWLSGHHIPRMPGFVSVGSRRYMEWQILALEATAEGGSEHDEILMESTEPMVDRPSYPAPRGRVPGGYTKMIDGSADERDYTWTEIWRSHAEHAERDVFLKSLPHFIRRKINRVPCALDHDATGPSQLALTPHDMHSVLTECRSQRCAEAGDAVSTCDEAGRTVYWCRYKVNSFDSSNWTVVFQQGEHVMPDPNVLTPQRPGLTEEMKNYIVRQLTDVPTTISYRLYSVIASKVKRGEMRGPSPWLHHVDNFVRGWKRSNPADEMARVLEMCNQYLYDQVGMDAQDPTATVILCDSVVKDGGFIASRIDPIPSGITCYKLLHEYFNVQLSPDSTTILHVDTTFKIVKQCYPAMVIGYSDKGGHFFPLAYFSISRRREEDITWCLRHLKRVFFEHFKLGFAPEFVMTDADGAQRNAVLAQISFVKVLMCWFHVTQNVFKKAKALGVTPPQTKSFFADMYDLHYAAQGEYEANKQAVLEKWEKFPPNSAAHTLGRHIKSAWVNSVEFGNWQVFHTPTGCATTNNPLEQYHRTLKIYCANPRATPFILAKMDCARLAFLGECKVFSNAPDVSDRLHKLYKTLVDRRCITATQLPTSRSQNEVRFAVKQEPLPVNSETLKHVIVGTAGSTEYARTSSMRVLQQKYHVKPELTTGAQLSAGIDPQDRTPIQPVGTEVANQDMDQAKADDLDPVTGGSAERDPPGQLSTPIQEASPEDRKNSPDQEPDPEVHYHEGSDLYAEDVDQEMAILPEINPTTDEVKIEDIRVGDPGIQTTAEIWIPGSPIP</sequence>
<name>A0A2P4XAL6_9STRA</name>
<feature type="compositionally biased region" description="Acidic residues" evidence="1">
    <location>
        <begin position="214"/>
        <end position="226"/>
    </location>
</feature>
<evidence type="ECO:0000259" key="2">
    <source>
        <dbReference type="Pfam" id="PF10551"/>
    </source>
</evidence>
<feature type="domain" description="MULE transposase" evidence="2">
    <location>
        <begin position="967"/>
        <end position="1066"/>
    </location>
</feature>
<evidence type="ECO:0000313" key="3">
    <source>
        <dbReference type="EMBL" id="POM62559.1"/>
    </source>
</evidence>
<feature type="region of interest" description="Disordered" evidence="1">
    <location>
        <begin position="1304"/>
        <end position="1358"/>
    </location>
</feature>
<reference evidence="3 4" key="1">
    <citation type="journal article" date="2017" name="Genome Biol. Evol.">
        <title>Phytophthora megakarya and P. palmivora, closely related causal agents of cacao black pod rot, underwent increases in genome sizes and gene numbers by different mechanisms.</title>
        <authorList>
            <person name="Ali S.S."/>
            <person name="Shao J."/>
            <person name="Lary D.J."/>
            <person name="Kronmiller B."/>
            <person name="Shen D."/>
            <person name="Strem M.D."/>
            <person name="Amoako-Attah I."/>
            <person name="Akrofi A.Y."/>
            <person name="Begoude B.A."/>
            <person name="Ten Hoopen G.M."/>
            <person name="Coulibaly K."/>
            <person name="Kebe B.I."/>
            <person name="Melnick R.L."/>
            <person name="Guiltinan M.J."/>
            <person name="Tyler B.M."/>
            <person name="Meinhardt L.W."/>
            <person name="Bailey B.A."/>
        </authorList>
    </citation>
    <scope>NUCLEOTIDE SEQUENCE [LARGE SCALE GENOMIC DNA]</scope>
    <source>
        <strain evidence="4">sbr112.9</strain>
    </source>
</reference>